<organism evidence="3 4">
    <name type="scientific">Advenella incenata</name>
    <dbReference type="NCBI Taxonomy" id="267800"/>
    <lineage>
        <taxon>Bacteria</taxon>
        <taxon>Pseudomonadati</taxon>
        <taxon>Pseudomonadota</taxon>
        <taxon>Betaproteobacteria</taxon>
        <taxon>Burkholderiales</taxon>
        <taxon>Alcaligenaceae</taxon>
    </lineage>
</organism>
<evidence type="ECO:0000313" key="3">
    <source>
        <dbReference type="EMBL" id="RZT98789.1"/>
    </source>
</evidence>
<dbReference type="Gene3D" id="3.20.20.140">
    <property type="entry name" value="Metal-dependent hydrolases"/>
    <property type="match status" value="1"/>
</dbReference>
<keyword evidence="1" id="KW-0456">Lyase</keyword>
<dbReference type="InterPro" id="IPR032465">
    <property type="entry name" value="ACMSD"/>
</dbReference>
<evidence type="ECO:0000313" key="4">
    <source>
        <dbReference type="Proteomes" id="UP000293398"/>
    </source>
</evidence>
<dbReference type="OrthoDB" id="1407586at2"/>
<reference evidence="3 4" key="1">
    <citation type="submission" date="2019-02" db="EMBL/GenBank/DDBJ databases">
        <title>Genomic Encyclopedia of Type Strains, Phase IV (KMG-IV): sequencing the most valuable type-strain genomes for metagenomic binning, comparative biology and taxonomic classification.</title>
        <authorList>
            <person name="Goeker M."/>
        </authorList>
    </citation>
    <scope>NUCLEOTIDE SEQUENCE [LARGE SCALE GENOMIC DNA]</scope>
    <source>
        <strain evidence="3 4">DSM 23814</strain>
    </source>
</reference>
<dbReference type="SUPFAM" id="SSF51556">
    <property type="entry name" value="Metallo-dependent hydrolases"/>
    <property type="match status" value="1"/>
</dbReference>
<dbReference type="GO" id="GO:0016787">
    <property type="term" value="F:hydrolase activity"/>
    <property type="evidence" value="ECO:0007669"/>
    <property type="project" value="InterPro"/>
</dbReference>
<dbReference type="RefSeq" id="WP_130303253.1">
    <property type="nucleotide sequence ID" value="NZ_SHKO01000001.1"/>
</dbReference>
<dbReference type="Pfam" id="PF04909">
    <property type="entry name" value="Amidohydro_2"/>
    <property type="match status" value="1"/>
</dbReference>
<dbReference type="PANTHER" id="PTHR21240:SF19">
    <property type="entry name" value="CATALYTIC_ HYDROLASE"/>
    <property type="match status" value="1"/>
</dbReference>
<evidence type="ECO:0000256" key="1">
    <source>
        <dbReference type="ARBA" id="ARBA00023239"/>
    </source>
</evidence>
<feature type="domain" description="Amidohydrolase-related" evidence="2">
    <location>
        <begin position="38"/>
        <end position="277"/>
    </location>
</feature>
<evidence type="ECO:0000259" key="2">
    <source>
        <dbReference type="Pfam" id="PF04909"/>
    </source>
</evidence>
<comment type="caution">
    <text evidence="3">The sequence shown here is derived from an EMBL/GenBank/DDBJ whole genome shotgun (WGS) entry which is preliminary data.</text>
</comment>
<gene>
    <name evidence="3" type="ORF">EV681_0567</name>
</gene>
<dbReference type="EMBL" id="SHKO01000001">
    <property type="protein sequence ID" value="RZT98789.1"/>
    <property type="molecule type" value="Genomic_DNA"/>
</dbReference>
<proteinExistence type="predicted"/>
<keyword evidence="4" id="KW-1185">Reference proteome</keyword>
<sequence>MSIIDFRLRPPAGQFLSTLMYAQGERRDGFTRTVGFEPSPAAQQQSMQMTLEEMDEAGVDHGVVVGRLAGMLGSISNDDVLALMQAHGNRFIGAASIDPTNRIEACRSIDQSMAAGFRLINIEPGAYPIPMYADDRRLYPIYAHCEDRQIPIILMVGGTAGPDLSYSDPIPTDRMLADFPNLKVVLAHGGWPWVTQILHIAFRRTNVYLSPDMYFSRMAGWEEYVKAADGFLADRMLYASSFPFCPIKGYKEWFETLPIRQENRRKIMGENASRLLGVNRRG</sequence>
<protein>
    <recommendedName>
        <fullName evidence="2">Amidohydrolase-related domain-containing protein</fullName>
    </recommendedName>
</protein>
<dbReference type="GO" id="GO:0016831">
    <property type="term" value="F:carboxy-lyase activity"/>
    <property type="evidence" value="ECO:0007669"/>
    <property type="project" value="InterPro"/>
</dbReference>
<dbReference type="Proteomes" id="UP000293398">
    <property type="component" value="Unassembled WGS sequence"/>
</dbReference>
<dbReference type="AlphaFoldDB" id="A0A4Q7VQU2"/>
<accession>A0A4Q7VQU2</accession>
<name>A0A4Q7VQU2_9BURK</name>
<dbReference type="InterPro" id="IPR006680">
    <property type="entry name" value="Amidohydro-rel"/>
</dbReference>
<dbReference type="PANTHER" id="PTHR21240">
    <property type="entry name" value="2-AMINO-3-CARBOXYLMUCONATE-6-SEMIALDEHYDE DECARBOXYLASE"/>
    <property type="match status" value="1"/>
</dbReference>
<dbReference type="InterPro" id="IPR032466">
    <property type="entry name" value="Metal_Hydrolase"/>
</dbReference>